<dbReference type="Proteomes" id="UP000245449">
    <property type="component" value="Unassembled WGS sequence"/>
</dbReference>
<dbReference type="EMBL" id="QCZI01000016">
    <property type="protein sequence ID" value="PWA04266.1"/>
    <property type="molecule type" value="Genomic_DNA"/>
</dbReference>
<feature type="transmembrane region" description="Helical" evidence="1">
    <location>
        <begin position="45"/>
        <end position="68"/>
    </location>
</feature>
<sequence>MFFGGVETFLIVFLTFGFITSLVAKEIYQKNEYLFYLNNGISKMQLLLISSLFNVLFEILGILFLYLMSHLF</sequence>
<name>A0A2U1JGK0_9FLAO</name>
<evidence type="ECO:0000256" key="1">
    <source>
        <dbReference type="SAM" id="Phobius"/>
    </source>
</evidence>
<keyword evidence="1" id="KW-1133">Transmembrane helix</keyword>
<comment type="caution">
    <text evidence="2">The sequence shown here is derived from an EMBL/GenBank/DDBJ whole genome shotgun (WGS) entry which is preliminary data.</text>
</comment>
<gene>
    <name evidence="2" type="ORF">DB895_11645</name>
</gene>
<keyword evidence="1" id="KW-0472">Membrane</keyword>
<evidence type="ECO:0000313" key="3">
    <source>
        <dbReference type="Proteomes" id="UP000245449"/>
    </source>
</evidence>
<accession>A0A2U1JGK0</accession>
<organism evidence="2 3">
    <name type="scientific">Flavobacterium psychrotolerans</name>
    <dbReference type="NCBI Taxonomy" id="2169410"/>
    <lineage>
        <taxon>Bacteria</taxon>
        <taxon>Pseudomonadati</taxon>
        <taxon>Bacteroidota</taxon>
        <taxon>Flavobacteriia</taxon>
        <taxon>Flavobacteriales</taxon>
        <taxon>Flavobacteriaceae</taxon>
        <taxon>Flavobacterium</taxon>
    </lineage>
</organism>
<dbReference type="AlphaFoldDB" id="A0A2U1JGK0"/>
<keyword evidence="1" id="KW-0812">Transmembrane</keyword>
<protein>
    <submittedName>
        <fullName evidence="2">Uncharacterized protein</fullName>
    </submittedName>
</protein>
<keyword evidence="3" id="KW-1185">Reference proteome</keyword>
<evidence type="ECO:0000313" key="2">
    <source>
        <dbReference type="EMBL" id="PWA04266.1"/>
    </source>
</evidence>
<feature type="transmembrane region" description="Helical" evidence="1">
    <location>
        <begin position="6"/>
        <end position="24"/>
    </location>
</feature>
<proteinExistence type="predicted"/>
<reference evidence="2 3" key="1">
    <citation type="submission" date="2018-04" db="EMBL/GenBank/DDBJ databases">
        <title>Flavobacterium sp. nov., isolated from glacier ice.</title>
        <authorList>
            <person name="Liu Q."/>
            <person name="Xin Y.-H."/>
        </authorList>
    </citation>
    <scope>NUCLEOTIDE SEQUENCE [LARGE SCALE GENOMIC DNA]</scope>
    <source>
        <strain evidence="2 3">RB1R5</strain>
    </source>
</reference>